<dbReference type="Pfam" id="PF05136">
    <property type="entry name" value="Phage_portal_2"/>
    <property type="match status" value="1"/>
</dbReference>
<dbReference type="RefSeq" id="WP_158765776.1">
    <property type="nucleotide sequence ID" value="NZ_CP047045.1"/>
</dbReference>
<dbReference type="InterPro" id="IPR006429">
    <property type="entry name" value="Phage_lambda_portal"/>
</dbReference>
<keyword evidence="3" id="KW-1185">Reference proteome</keyword>
<proteinExistence type="predicted"/>
<evidence type="ECO:0000313" key="2">
    <source>
        <dbReference type="EMBL" id="QGZ94874.1"/>
    </source>
</evidence>
<sequence>MAAQRPFSLRAFAVKTLSRWLGVNTRGYDAGRWGRFSREASMGRTAQETMQAAPQIRSRARYFAGNDGHAAAAVAALVTYAVGAGAMPANANSELVDSFTNDWWNVCDADGRTDFGGLIALMVRALVIDGECFAVFVNTADGLRLRLYPAEQIDESLTRDLGGGAFIAGGVEFGPDGTRRAYHIQPFAPTQQFDTYAPPVRIDAADVLHLMRPVGVGQVRGVSWLAPTMLKLHDLGLLNDALLKGFQVAAAHAGFLTDTGGSSALPFDGEKDGDALDVSLEPGVVRRLPPGMDIKFNAPHPQSQSIEFRTSIVEEISAALGVPAFMVSGNVSRANYSSLRAALLTFKAALEALQFNVLVPQALAPIWRRFAITEALRNGADVGDPDLNCEWRFPAMPSADAVKDVQATTLMLDAKLMSRREAIAARGETIERVDADIAADPHAQEQETESEDSNA</sequence>
<dbReference type="AlphaFoldDB" id="A0A6I6MPT3"/>
<dbReference type="GO" id="GO:0005198">
    <property type="term" value="F:structural molecule activity"/>
    <property type="evidence" value="ECO:0007669"/>
    <property type="project" value="InterPro"/>
</dbReference>
<dbReference type="GO" id="GO:0019068">
    <property type="term" value="P:virion assembly"/>
    <property type="evidence" value="ECO:0007669"/>
    <property type="project" value="InterPro"/>
</dbReference>
<protein>
    <submittedName>
        <fullName evidence="2">Phage portal protein, lambda family</fullName>
    </submittedName>
</protein>
<dbReference type="KEGG" id="tsv:DSM104635_01707"/>
<organism evidence="2 3">
    <name type="scientific">Terricaulis silvestris</name>
    <dbReference type="NCBI Taxonomy" id="2686094"/>
    <lineage>
        <taxon>Bacteria</taxon>
        <taxon>Pseudomonadati</taxon>
        <taxon>Pseudomonadota</taxon>
        <taxon>Alphaproteobacteria</taxon>
        <taxon>Caulobacterales</taxon>
        <taxon>Caulobacteraceae</taxon>
        <taxon>Terricaulis</taxon>
    </lineage>
</organism>
<accession>A0A6I6MPT3</accession>
<evidence type="ECO:0000313" key="3">
    <source>
        <dbReference type="Proteomes" id="UP000431269"/>
    </source>
</evidence>
<dbReference type="Proteomes" id="UP000431269">
    <property type="component" value="Chromosome"/>
</dbReference>
<name>A0A6I6MPT3_9CAUL</name>
<reference evidence="3" key="1">
    <citation type="submission" date="2019-12" db="EMBL/GenBank/DDBJ databases">
        <title>Complete genome of Terracaulis silvestris 0127_4.</title>
        <authorList>
            <person name="Vieira S."/>
            <person name="Riedel T."/>
            <person name="Sproer C."/>
            <person name="Pascual J."/>
            <person name="Boedeker C."/>
            <person name="Overmann J."/>
        </authorList>
    </citation>
    <scope>NUCLEOTIDE SEQUENCE [LARGE SCALE GENOMIC DNA]</scope>
    <source>
        <strain evidence="3">0127_4</strain>
    </source>
</reference>
<gene>
    <name evidence="2" type="ORF">DSM104635_01707</name>
</gene>
<feature type="compositionally biased region" description="Acidic residues" evidence="1">
    <location>
        <begin position="446"/>
        <end position="455"/>
    </location>
</feature>
<dbReference type="EMBL" id="CP047045">
    <property type="protein sequence ID" value="QGZ94874.1"/>
    <property type="molecule type" value="Genomic_DNA"/>
</dbReference>
<feature type="region of interest" description="Disordered" evidence="1">
    <location>
        <begin position="433"/>
        <end position="455"/>
    </location>
</feature>
<evidence type="ECO:0000256" key="1">
    <source>
        <dbReference type="SAM" id="MobiDB-lite"/>
    </source>
</evidence>